<name>A0A7X1AYL4_9BACT</name>
<dbReference type="Proteomes" id="UP000525652">
    <property type="component" value="Unassembled WGS sequence"/>
</dbReference>
<feature type="non-terminal residue" evidence="2">
    <location>
        <position position="1"/>
    </location>
</feature>
<evidence type="ECO:0000313" key="1">
    <source>
        <dbReference type="EMBL" id="MBC2600540.1"/>
    </source>
</evidence>
<evidence type="ECO:0000313" key="3">
    <source>
        <dbReference type="EMBL" id="MBC2603695.1"/>
    </source>
</evidence>
<dbReference type="SUPFAM" id="SSF46689">
    <property type="entry name" value="Homeodomain-like"/>
    <property type="match status" value="1"/>
</dbReference>
<dbReference type="EMBL" id="JACHVA010000129">
    <property type="protein sequence ID" value="MBC2603695.1"/>
    <property type="molecule type" value="Genomic_DNA"/>
</dbReference>
<proteinExistence type="predicted"/>
<sequence length="93" mass="10649">RRYTAEFKKEAVKMIIIEGTPVKEVSEQLGVPEGMLYSWRKKHLDDLEAEAPEGAQSPKAMAEELAQVRKELAKQKRMNEILKKTVGYFSNPE</sequence>
<dbReference type="RefSeq" id="WP_185691283.1">
    <property type="nucleotide sequence ID" value="NZ_JACHVA010000022.1"/>
</dbReference>
<dbReference type="EMBL" id="JACHVA010000084">
    <property type="protein sequence ID" value="MBC2602297.1"/>
    <property type="molecule type" value="Genomic_DNA"/>
</dbReference>
<dbReference type="GO" id="GO:0003677">
    <property type="term" value="F:DNA binding"/>
    <property type="evidence" value="ECO:0007669"/>
    <property type="project" value="InterPro"/>
</dbReference>
<evidence type="ECO:0000313" key="2">
    <source>
        <dbReference type="EMBL" id="MBC2602297.1"/>
    </source>
</evidence>
<dbReference type="GO" id="GO:0004803">
    <property type="term" value="F:transposase activity"/>
    <property type="evidence" value="ECO:0007669"/>
    <property type="project" value="InterPro"/>
</dbReference>
<dbReference type="Gene3D" id="1.10.10.60">
    <property type="entry name" value="Homeodomain-like"/>
    <property type="match status" value="1"/>
</dbReference>
<dbReference type="AlphaFoldDB" id="A0A7X1AYL4"/>
<comment type="caution">
    <text evidence="2">The sequence shown here is derived from an EMBL/GenBank/DDBJ whole genome shotgun (WGS) entry which is preliminary data.</text>
</comment>
<gene>
    <name evidence="1" type="ORF">H5P30_01960</name>
    <name evidence="2" type="ORF">H5P30_10960</name>
    <name evidence="3" type="ORF">H5P30_18080</name>
</gene>
<keyword evidence="4" id="KW-1185">Reference proteome</keyword>
<evidence type="ECO:0000313" key="4">
    <source>
        <dbReference type="Proteomes" id="UP000525652"/>
    </source>
</evidence>
<protein>
    <submittedName>
        <fullName evidence="2">Transposase</fullName>
    </submittedName>
</protein>
<dbReference type="InterPro" id="IPR002514">
    <property type="entry name" value="Transposase_8"/>
</dbReference>
<dbReference type="EMBL" id="JACHVA010000022">
    <property type="protein sequence ID" value="MBC2600540.1"/>
    <property type="molecule type" value="Genomic_DNA"/>
</dbReference>
<reference evidence="2 4" key="1">
    <citation type="submission" date="2020-07" db="EMBL/GenBank/DDBJ databases">
        <authorList>
            <person name="Feng X."/>
        </authorList>
    </citation>
    <scope>NUCLEOTIDE SEQUENCE [LARGE SCALE GENOMIC DNA]</scope>
    <source>
        <strain evidence="2 4">JCM14086</strain>
    </source>
</reference>
<organism evidence="2 4">
    <name type="scientific">Puniceicoccus vermicola</name>
    <dbReference type="NCBI Taxonomy" id="388746"/>
    <lineage>
        <taxon>Bacteria</taxon>
        <taxon>Pseudomonadati</taxon>
        <taxon>Verrucomicrobiota</taxon>
        <taxon>Opitutia</taxon>
        <taxon>Puniceicoccales</taxon>
        <taxon>Puniceicoccaceae</taxon>
        <taxon>Puniceicoccus</taxon>
    </lineage>
</organism>
<dbReference type="Pfam" id="PF01527">
    <property type="entry name" value="HTH_Tnp_1"/>
    <property type="match status" value="1"/>
</dbReference>
<dbReference type="InterPro" id="IPR009057">
    <property type="entry name" value="Homeodomain-like_sf"/>
</dbReference>
<dbReference type="GO" id="GO:0006313">
    <property type="term" value="P:DNA transposition"/>
    <property type="evidence" value="ECO:0007669"/>
    <property type="project" value="InterPro"/>
</dbReference>
<accession>A0A7X1AYL4</accession>